<comment type="caution">
    <text evidence="1">The sequence shown here is derived from an EMBL/GenBank/DDBJ whole genome shotgun (WGS) entry which is preliminary data.</text>
</comment>
<evidence type="ECO:0000313" key="1">
    <source>
        <dbReference type="EMBL" id="MFC5851168.1"/>
    </source>
</evidence>
<proteinExistence type="predicted"/>
<name>A0ABW1DR90_9ACTN</name>
<dbReference type="GO" id="GO:0016829">
    <property type="term" value="F:lyase activity"/>
    <property type="evidence" value="ECO:0007669"/>
    <property type="project" value="UniProtKB-KW"/>
</dbReference>
<keyword evidence="2" id="KW-1185">Reference proteome</keyword>
<reference evidence="2" key="1">
    <citation type="journal article" date="2019" name="Int. J. Syst. Evol. Microbiol.">
        <title>The Global Catalogue of Microorganisms (GCM) 10K type strain sequencing project: providing services to taxonomists for standard genome sequencing and annotation.</title>
        <authorList>
            <consortium name="The Broad Institute Genomics Platform"/>
            <consortium name="The Broad Institute Genome Sequencing Center for Infectious Disease"/>
            <person name="Wu L."/>
            <person name="Ma J."/>
        </authorList>
    </citation>
    <scope>NUCLEOTIDE SEQUENCE [LARGE SCALE GENOMIC DNA]</scope>
    <source>
        <strain evidence="2">JCM 10411</strain>
    </source>
</reference>
<accession>A0ABW1DR90</accession>
<dbReference type="Gene3D" id="3.40.30.10">
    <property type="entry name" value="Glutaredoxin"/>
    <property type="match status" value="1"/>
</dbReference>
<keyword evidence="1" id="KW-0456">Lyase</keyword>
<dbReference type="EMBL" id="JBHSOA010000009">
    <property type="protein sequence ID" value="MFC5851168.1"/>
    <property type="molecule type" value="Genomic_DNA"/>
</dbReference>
<organism evidence="1 2">
    <name type="scientific">Streptomyces chlorus</name>
    <dbReference type="NCBI Taxonomy" id="887452"/>
    <lineage>
        <taxon>Bacteria</taxon>
        <taxon>Bacillati</taxon>
        <taxon>Actinomycetota</taxon>
        <taxon>Actinomycetes</taxon>
        <taxon>Kitasatosporales</taxon>
        <taxon>Streptomycetaceae</taxon>
        <taxon>Streptomyces</taxon>
    </lineage>
</organism>
<sequence>MRITVLTVPDCPNAPLVRERITAALDGKQAQVELIEVSEEGEAARWQMTGSPTVLVDGVDLFAVAGTPASVSCRLYRDKEGRSGGAPSIEALRQAFAGTGASATAPVEECCGAHRP</sequence>
<dbReference type="RefSeq" id="WP_381358621.1">
    <property type="nucleotide sequence ID" value="NZ_JBHSOA010000009.1"/>
</dbReference>
<dbReference type="Proteomes" id="UP001596180">
    <property type="component" value="Unassembled WGS sequence"/>
</dbReference>
<protein>
    <submittedName>
        <fullName evidence="1">Alkylmercury lyase</fullName>
    </submittedName>
</protein>
<gene>
    <name evidence="1" type="ORF">ACFPZI_04780</name>
</gene>
<evidence type="ECO:0000313" key="2">
    <source>
        <dbReference type="Proteomes" id="UP001596180"/>
    </source>
</evidence>